<dbReference type="GeneID" id="57967363"/>
<protein>
    <recommendedName>
        <fullName evidence="3">Phage protein</fullName>
    </recommendedName>
</protein>
<dbReference type="OrthoDB" id="9933613at2"/>
<dbReference type="STRING" id="39482.ERS852491_00255"/>
<dbReference type="AlphaFoldDB" id="A0A173Z2Q3"/>
<evidence type="ECO:0000313" key="2">
    <source>
        <dbReference type="Proteomes" id="UP000095544"/>
    </source>
</evidence>
<organism evidence="1 2">
    <name type="scientific">Faecalicatena contorta</name>
    <dbReference type="NCBI Taxonomy" id="39482"/>
    <lineage>
        <taxon>Bacteria</taxon>
        <taxon>Bacillati</taxon>
        <taxon>Bacillota</taxon>
        <taxon>Clostridia</taxon>
        <taxon>Lachnospirales</taxon>
        <taxon>Lachnospiraceae</taxon>
        <taxon>Faecalicatena</taxon>
    </lineage>
</organism>
<evidence type="ECO:0000313" key="1">
    <source>
        <dbReference type="EMBL" id="CUN69736.1"/>
    </source>
</evidence>
<name>A0A173Z2Q3_9FIRM</name>
<dbReference type="Proteomes" id="UP000095544">
    <property type="component" value="Unassembled WGS sequence"/>
</dbReference>
<dbReference type="EMBL" id="CYZU01000002">
    <property type="protein sequence ID" value="CUN69736.1"/>
    <property type="molecule type" value="Genomic_DNA"/>
</dbReference>
<evidence type="ECO:0008006" key="3">
    <source>
        <dbReference type="Google" id="ProtNLM"/>
    </source>
</evidence>
<proteinExistence type="predicted"/>
<sequence>MANETLKRRFINEVYGGDFKKYLRERKDDYCKVQFAWSCYIDGLCKNGEITQKQYDRATF</sequence>
<accession>A0A173Z2Q3</accession>
<reference evidence="1 2" key="1">
    <citation type="submission" date="2015-09" db="EMBL/GenBank/DDBJ databases">
        <authorList>
            <consortium name="Pathogen Informatics"/>
        </authorList>
    </citation>
    <scope>NUCLEOTIDE SEQUENCE [LARGE SCALE GENOMIC DNA]</scope>
    <source>
        <strain evidence="1 2">2789STDY5834876</strain>
    </source>
</reference>
<gene>
    <name evidence="1" type="ORF">ERS852491_00255</name>
</gene>
<dbReference type="RefSeq" id="WP_055150212.1">
    <property type="nucleotide sequence ID" value="NZ_CYZU01000002.1"/>
</dbReference>